<dbReference type="HOGENOM" id="CLU_2059799_0_0_9"/>
<keyword evidence="2" id="KW-0812">Transmembrane</keyword>
<accession>G5GRC8</accession>
<reference evidence="3 4" key="1">
    <citation type="submission" date="2011-08" db="EMBL/GenBank/DDBJ databases">
        <title>The Genome Sequence of Selenomonas infelix ATCC 43532.</title>
        <authorList>
            <consortium name="The Broad Institute Genome Sequencing Platform"/>
            <person name="Earl A."/>
            <person name="Ward D."/>
            <person name="Feldgarden M."/>
            <person name="Gevers D."/>
            <person name="Izard J."/>
            <person name="Blanton J.M."/>
            <person name="Baranova O.V."/>
            <person name="Dewhirst F.E."/>
            <person name="Young S.K."/>
            <person name="Zeng Q."/>
            <person name="Gargeya S."/>
            <person name="Fitzgerald M."/>
            <person name="Haas B."/>
            <person name="Abouelleil A."/>
            <person name="Alvarado L."/>
            <person name="Arachchi H.M."/>
            <person name="Berlin A."/>
            <person name="Brown A."/>
            <person name="Chapman S.B."/>
            <person name="Chen Z."/>
            <person name="Dunbar C."/>
            <person name="Freedman E."/>
            <person name="Gearin G."/>
            <person name="Gellesch M."/>
            <person name="Goldberg J."/>
            <person name="Griggs A."/>
            <person name="Gujja S."/>
            <person name="Heiman D."/>
            <person name="Howarth C."/>
            <person name="Larson L."/>
            <person name="Lui A."/>
            <person name="MacDonald P.J.P."/>
            <person name="Montmayeur A."/>
            <person name="Murphy C."/>
            <person name="Neiman D."/>
            <person name="Pearson M."/>
            <person name="Priest M."/>
            <person name="Roberts A."/>
            <person name="Saif S."/>
            <person name="Shea T."/>
            <person name="Shenoy N."/>
            <person name="Sisk P."/>
            <person name="Stolte C."/>
            <person name="Sykes S."/>
            <person name="Wortman J."/>
            <person name="Nusbaum C."/>
            <person name="Birren B."/>
        </authorList>
    </citation>
    <scope>NUCLEOTIDE SEQUENCE [LARGE SCALE GENOMIC DNA]</scope>
    <source>
        <strain evidence="3 4">ATCC 43532</strain>
    </source>
</reference>
<protein>
    <submittedName>
        <fullName evidence="3">Uncharacterized protein</fullName>
    </submittedName>
</protein>
<evidence type="ECO:0000313" key="3">
    <source>
        <dbReference type="EMBL" id="EHG19858.1"/>
    </source>
</evidence>
<dbReference type="Proteomes" id="UP000004129">
    <property type="component" value="Unassembled WGS sequence"/>
</dbReference>
<gene>
    <name evidence="3" type="ORF">HMPREF9334_01750</name>
</gene>
<evidence type="ECO:0000256" key="2">
    <source>
        <dbReference type="SAM" id="Phobius"/>
    </source>
</evidence>
<dbReference type="RefSeq" id="WP_006693185.1">
    <property type="nucleotide sequence ID" value="NZ_JH376800.1"/>
</dbReference>
<organism evidence="3 4">
    <name type="scientific">Selenomonas infelix ATCC 43532</name>
    <dbReference type="NCBI Taxonomy" id="679201"/>
    <lineage>
        <taxon>Bacteria</taxon>
        <taxon>Bacillati</taxon>
        <taxon>Bacillota</taxon>
        <taxon>Negativicutes</taxon>
        <taxon>Selenomonadales</taxon>
        <taxon>Selenomonadaceae</taxon>
        <taxon>Selenomonas</taxon>
    </lineage>
</organism>
<feature type="region of interest" description="Disordered" evidence="1">
    <location>
        <begin position="54"/>
        <end position="79"/>
    </location>
</feature>
<dbReference type="STRING" id="679201.HMPREF9334_01750"/>
<keyword evidence="2" id="KW-0472">Membrane</keyword>
<keyword evidence="2" id="KW-1133">Transmembrane helix</keyword>
<feature type="transmembrane region" description="Helical" evidence="2">
    <location>
        <begin position="25"/>
        <end position="43"/>
    </location>
</feature>
<evidence type="ECO:0000256" key="1">
    <source>
        <dbReference type="SAM" id="MobiDB-lite"/>
    </source>
</evidence>
<dbReference type="EMBL" id="ACZM01000017">
    <property type="protein sequence ID" value="EHG19858.1"/>
    <property type="molecule type" value="Genomic_DNA"/>
</dbReference>
<comment type="caution">
    <text evidence="3">The sequence shown here is derived from an EMBL/GenBank/DDBJ whole genome shotgun (WGS) entry which is preliminary data.</text>
</comment>
<dbReference type="AlphaFoldDB" id="G5GRC8"/>
<sequence length="119" mass="13509">MPAQSHCPNTKAAPPPKPLAWWKKLLIAVFGTYIAAKFFGILIPDVSAAGILPHTDGNSRTDEVPPQTDEYPDDTWDYPAEDRFEDEDIYAHEDDLPPAENLYADWNDWNEGYDDDHFS</sequence>
<dbReference type="OrthoDB" id="1666442at2"/>
<keyword evidence="4" id="KW-1185">Reference proteome</keyword>
<name>G5GRC8_9FIRM</name>
<evidence type="ECO:0000313" key="4">
    <source>
        <dbReference type="Proteomes" id="UP000004129"/>
    </source>
</evidence>
<proteinExistence type="predicted"/>
<dbReference type="PATRIC" id="fig|679201.3.peg.1765"/>